<dbReference type="Proteomes" id="UP000078540">
    <property type="component" value="Unassembled WGS sequence"/>
</dbReference>
<proteinExistence type="predicted"/>
<name>A0A195BN89_9HYME</name>
<sequence length="215" mass="23931">MRHRLLGIVIGSRATAVAIIFHYYCYRSAFLTMPPGLAFFLLLPPTDIVTTCGVLHRRIEITRVNLTFDLISENRSLPILRYVETSAIKKFCELVRGSFITQDGMARAILHVGSIHLGRFLSEFRWTAGPSRGSGSNLIAKNSLCVAEKLPSFRSLYTHPSLPCGGLTREREPQRERGTPREVAPQPGLLAKFSPCVRYLLNYALLTGALNASEL</sequence>
<gene>
    <name evidence="2" type="ORF">ALC53_03394</name>
</gene>
<organism evidence="2 3">
    <name type="scientific">Atta colombica</name>
    <dbReference type="NCBI Taxonomy" id="520822"/>
    <lineage>
        <taxon>Eukaryota</taxon>
        <taxon>Metazoa</taxon>
        <taxon>Ecdysozoa</taxon>
        <taxon>Arthropoda</taxon>
        <taxon>Hexapoda</taxon>
        <taxon>Insecta</taxon>
        <taxon>Pterygota</taxon>
        <taxon>Neoptera</taxon>
        <taxon>Endopterygota</taxon>
        <taxon>Hymenoptera</taxon>
        <taxon>Apocrita</taxon>
        <taxon>Aculeata</taxon>
        <taxon>Formicoidea</taxon>
        <taxon>Formicidae</taxon>
        <taxon>Myrmicinae</taxon>
        <taxon>Atta</taxon>
    </lineage>
</organism>
<dbReference type="AlphaFoldDB" id="A0A195BN89"/>
<evidence type="ECO:0000313" key="2">
    <source>
        <dbReference type="EMBL" id="KYM87495.1"/>
    </source>
</evidence>
<keyword evidence="1" id="KW-1133">Transmembrane helix</keyword>
<protein>
    <submittedName>
        <fullName evidence="2">Uncharacterized protein</fullName>
    </submittedName>
</protein>
<dbReference type="EMBL" id="KQ976432">
    <property type="protein sequence ID" value="KYM87495.1"/>
    <property type="molecule type" value="Genomic_DNA"/>
</dbReference>
<keyword evidence="1" id="KW-0472">Membrane</keyword>
<feature type="transmembrane region" description="Helical" evidence="1">
    <location>
        <begin position="5"/>
        <end position="24"/>
    </location>
</feature>
<reference evidence="2 3" key="1">
    <citation type="submission" date="2015-09" db="EMBL/GenBank/DDBJ databases">
        <title>Atta colombica WGS genome.</title>
        <authorList>
            <person name="Nygaard S."/>
            <person name="Hu H."/>
            <person name="Boomsma J."/>
            <person name="Zhang G."/>
        </authorList>
    </citation>
    <scope>NUCLEOTIDE SEQUENCE [LARGE SCALE GENOMIC DNA]</scope>
    <source>
        <strain evidence="2">Treedump-2</strain>
        <tissue evidence="2">Whole body</tissue>
    </source>
</reference>
<accession>A0A195BN89</accession>
<evidence type="ECO:0000256" key="1">
    <source>
        <dbReference type="SAM" id="Phobius"/>
    </source>
</evidence>
<keyword evidence="3" id="KW-1185">Reference proteome</keyword>
<evidence type="ECO:0000313" key="3">
    <source>
        <dbReference type="Proteomes" id="UP000078540"/>
    </source>
</evidence>
<keyword evidence="1" id="KW-0812">Transmembrane</keyword>